<dbReference type="PANTHER" id="PTHR43283:SF7">
    <property type="entry name" value="BETA-LACTAMASE-RELATED DOMAIN-CONTAINING PROTEIN"/>
    <property type="match status" value="1"/>
</dbReference>
<dbReference type="Pfam" id="PF00144">
    <property type="entry name" value="Beta-lactamase"/>
    <property type="match status" value="1"/>
</dbReference>
<evidence type="ECO:0000259" key="1">
    <source>
        <dbReference type="Pfam" id="PF00144"/>
    </source>
</evidence>
<dbReference type="Proteomes" id="UP000654345">
    <property type="component" value="Unassembled WGS sequence"/>
</dbReference>
<sequence length="483" mass="53845">MASITQLKRSSPEAEGLPSSAILDFIRAVEQHTHPLDAVQGFMLLRHGNVAAEGWWTPYGPQSPHSLYSLSKSFTSSGIGLAVAEGLLTVDDPVLKFFPDDSPANPSENLKAMRVRHLLSMNTGHKEDTSRHVFGGEDDNWPRTFLSLPVEYQPGTWFVYNTAATYMLSAIITRLTGKPLLDYLRTRLFDPLGIENPTWETDPRGINIGGSGLHIKTEDIARFGQMYLQKGSWHDRRILSEAWVAEATSAHSDNSNTQTNPDWMVGYGYQFWRCRYDGYRGDGAFGQYCIVMPEQDVVLAIIGGVRNMQSVLDKVWEHLLPAMQPEALPADPQAYGGLYDKLAILSLPLPKGQPSSPKAEQWWGKTYKLESNDLKLESVAIKFGDERGTLIVRDERGEHSMQVGYATWLKGTTDMRGHGDEPVAACGAWTAEDTYEVRICYYEGVFCPVFRFHYTSGELQLEVEPNASWGPTTVTTITGRVVG</sequence>
<protein>
    <recommendedName>
        <fullName evidence="1">Beta-lactamase-related domain-containing protein</fullName>
    </recommendedName>
</protein>
<dbReference type="InterPro" id="IPR050789">
    <property type="entry name" value="Diverse_Enzym_Activities"/>
</dbReference>
<proteinExistence type="predicted"/>
<dbReference type="SUPFAM" id="SSF56601">
    <property type="entry name" value="beta-lactamase/transpeptidase-like"/>
    <property type="match status" value="1"/>
</dbReference>
<dbReference type="RefSeq" id="WP_201376438.1">
    <property type="nucleotide sequence ID" value="NZ_BNJG01000004.1"/>
</dbReference>
<dbReference type="Gene3D" id="3.40.710.10">
    <property type="entry name" value="DD-peptidase/beta-lactamase superfamily"/>
    <property type="match status" value="1"/>
</dbReference>
<feature type="domain" description="Beta-lactamase-related" evidence="1">
    <location>
        <begin position="42"/>
        <end position="301"/>
    </location>
</feature>
<name>A0ABQ3V531_9CHLR</name>
<dbReference type="EMBL" id="BNJG01000004">
    <property type="protein sequence ID" value="GHO60284.1"/>
    <property type="molecule type" value="Genomic_DNA"/>
</dbReference>
<dbReference type="PANTHER" id="PTHR43283">
    <property type="entry name" value="BETA-LACTAMASE-RELATED"/>
    <property type="match status" value="1"/>
</dbReference>
<reference evidence="2 3" key="1">
    <citation type="journal article" date="2021" name="Int. J. Syst. Evol. Microbiol.">
        <title>Reticulibacter mediterranei gen. nov., sp. nov., within the new family Reticulibacteraceae fam. nov., and Ktedonospora formicarum gen. nov., sp. nov., Ktedonobacter robiniae sp. nov., Dictyobacter formicarum sp. nov. and Dictyobacter arantiisoli sp. nov., belonging to the class Ktedonobacteria.</title>
        <authorList>
            <person name="Yabe S."/>
            <person name="Zheng Y."/>
            <person name="Wang C.M."/>
            <person name="Sakai Y."/>
            <person name="Abe K."/>
            <person name="Yokota A."/>
            <person name="Donadio S."/>
            <person name="Cavaletti L."/>
            <person name="Monciardini P."/>
        </authorList>
    </citation>
    <scope>NUCLEOTIDE SEQUENCE [LARGE SCALE GENOMIC DNA]</scope>
    <source>
        <strain evidence="2 3">SOSP1-30</strain>
    </source>
</reference>
<accession>A0ABQ3V531</accession>
<organism evidence="2 3">
    <name type="scientific">Ktedonobacter robiniae</name>
    <dbReference type="NCBI Taxonomy" id="2778365"/>
    <lineage>
        <taxon>Bacteria</taxon>
        <taxon>Bacillati</taxon>
        <taxon>Chloroflexota</taxon>
        <taxon>Ktedonobacteria</taxon>
        <taxon>Ktedonobacterales</taxon>
        <taxon>Ktedonobacteraceae</taxon>
        <taxon>Ktedonobacter</taxon>
    </lineage>
</organism>
<dbReference type="InterPro" id="IPR001466">
    <property type="entry name" value="Beta-lactam-related"/>
</dbReference>
<evidence type="ECO:0000313" key="3">
    <source>
        <dbReference type="Proteomes" id="UP000654345"/>
    </source>
</evidence>
<comment type="caution">
    <text evidence="2">The sequence shown here is derived from an EMBL/GenBank/DDBJ whole genome shotgun (WGS) entry which is preliminary data.</text>
</comment>
<gene>
    <name evidence="2" type="ORF">KSB_87590</name>
</gene>
<evidence type="ECO:0000313" key="2">
    <source>
        <dbReference type="EMBL" id="GHO60284.1"/>
    </source>
</evidence>
<keyword evidence="3" id="KW-1185">Reference proteome</keyword>
<dbReference type="InterPro" id="IPR012338">
    <property type="entry name" value="Beta-lactam/transpept-like"/>
</dbReference>